<organism evidence="1 2">
    <name type="scientific">Paramagnetospirillum kuznetsovii</name>
    <dbReference type="NCBI Taxonomy" id="2053833"/>
    <lineage>
        <taxon>Bacteria</taxon>
        <taxon>Pseudomonadati</taxon>
        <taxon>Pseudomonadota</taxon>
        <taxon>Alphaproteobacteria</taxon>
        <taxon>Rhodospirillales</taxon>
        <taxon>Magnetospirillaceae</taxon>
        <taxon>Paramagnetospirillum</taxon>
    </lineage>
</organism>
<comment type="caution">
    <text evidence="1">The sequence shown here is derived from an EMBL/GenBank/DDBJ whole genome shotgun (WGS) entry which is preliminary data.</text>
</comment>
<accession>A0A364P0V7</accession>
<dbReference type="OrthoDB" id="7356944at2"/>
<evidence type="ECO:0000313" key="1">
    <source>
        <dbReference type="EMBL" id="RAU22755.1"/>
    </source>
</evidence>
<proteinExistence type="predicted"/>
<gene>
    <name evidence="1" type="ORF">CU669_05030</name>
</gene>
<protein>
    <submittedName>
        <fullName evidence="1">PilZ domain-containing protein</fullName>
    </submittedName>
</protein>
<dbReference type="Proteomes" id="UP000251075">
    <property type="component" value="Unassembled WGS sequence"/>
</dbReference>
<evidence type="ECO:0000313" key="2">
    <source>
        <dbReference type="Proteomes" id="UP000251075"/>
    </source>
</evidence>
<keyword evidence="2" id="KW-1185">Reference proteome</keyword>
<sequence>MDRRKLPRKVGQGLIVLIDGRAHTVIDISTAGIAFQTCGSPKGSIVSLKLAQLADISNCIEAKITVVSSQETITRGEFKPTMPLLRYIISHIGEATGTEPAYFRK</sequence>
<dbReference type="AlphaFoldDB" id="A0A364P0V7"/>
<reference evidence="1 2" key="1">
    <citation type="submission" date="2017-11" db="EMBL/GenBank/DDBJ databases">
        <title>Draft genome sequence of magnetotactic bacterium Magnetospirillum kuznetsovii LBB-42.</title>
        <authorList>
            <person name="Grouzdev D.S."/>
            <person name="Rysina M.S."/>
            <person name="Baslerov R.V."/>
            <person name="Koziaeva V."/>
        </authorList>
    </citation>
    <scope>NUCLEOTIDE SEQUENCE [LARGE SCALE GENOMIC DNA]</scope>
    <source>
        <strain evidence="1 2">LBB-42</strain>
    </source>
</reference>
<name>A0A364P0V7_9PROT</name>
<dbReference type="EMBL" id="PGTO01000003">
    <property type="protein sequence ID" value="RAU22755.1"/>
    <property type="molecule type" value="Genomic_DNA"/>
</dbReference>